<evidence type="ECO:0000313" key="3">
    <source>
        <dbReference type="Proteomes" id="UP000199103"/>
    </source>
</evidence>
<dbReference type="PANTHER" id="PTHR43649">
    <property type="entry name" value="ARABINOSE-BINDING PROTEIN-RELATED"/>
    <property type="match status" value="1"/>
</dbReference>
<name>A0A1H1TU71_9ACTN</name>
<sequence length="428" mass="47124">MRHTSTRWSRRGFMGLAAATSGLALSGCAGTLTKPAPGDVVTFINTNATWGPGFDAASKVLKEKCGYVLQSRGVSNTANFQQIVRMSSRTDTSSDLIKWWNGYRLTDVARDGMLADVTGAWDLAEKNGWIDDPELKKSFTWDGKQYGMPLYKTYYVMFYSKKAFAKVGAEVPTTWQEFLDVCEKLKKAKITPIASGGASSWESCIWFGQVLNGSDHQFYLDLVEGRASYLDQKSVDAMKLWVELYQRGYFSAPDIDSTTVPGLFNTAKAGMQLYGTWNTGSFTAAGLTDKDFGEFILPAMPGGEDSVIVESSPLSISSEAHKPDAAMKIDEVWLDPDVQTAWVGFLQDLSANPNVVPKVKAPRDIAAAVAERKPSQAIRYWEASPPPLVEGNVLDLSAFMTNPTPGNIQPTLEKLQKRADIEWKAWNL</sequence>
<dbReference type="Proteomes" id="UP000199103">
    <property type="component" value="Chromosome I"/>
</dbReference>
<dbReference type="InterPro" id="IPR006059">
    <property type="entry name" value="SBP"/>
</dbReference>
<dbReference type="Pfam" id="PF01547">
    <property type="entry name" value="SBP_bac_1"/>
    <property type="match status" value="1"/>
</dbReference>
<gene>
    <name evidence="2" type="ORF">SAMN04489812_2524</name>
</gene>
<dbReference type="InterPro" id="IPR006311">
    <property type="entry name" value="TAT_signal"/>
</dbReference>
<dbReference type="PANTHER" id="PTHR43649:SF14">
    <property type="entry name" value="BLR3389 PROTEIN"/>
    <property type="match status" value="1"/>
</dbReference>
<organism evidence="2 3">
    <name type="scientific">Microlunatus soli</name>
    <dbReference type="NCBI Taxonomy" id="630515"/>
    <lineage>
        <taxon>Bacteria</taxon>
        <taxon>Bacillati</taxon>
        <taxon>Actinomycetota</taxon>
        <taxon>Actinomycetes</taxon>
        <taxon>Propionibacteriales</taxon>
        <taxon>Propionibacteriaceae</taxon>
        <taxon>Microlunatus</taxon>
    </lineage>
</organism>
<feature type="signal peptide" evidence="1">
    <location>
        <begin position="1"/>
        <end position="29"/>
    </location>
</feature>
<dbReference type="Gene3D" id="3.40.190.10">
    <property type="entry name" value="Periplasmic binding protein-like II"/>
    <property type="match status" value="2"/>
</dbReference>
<protein>
    <submittedName>
        <fullName evidence="2">Carbohydrate ABC transporter substrate-binding protein, CUT1 family</fullName>
    </submittedName>
</protein>
<feature type="chain" id="PRO_5039453536" evidence="1">
    <location>
        <begin position="30"/>
        <end position="428"/>
    </location>
</feature>
<dbReference type="STRING" id="630515.SAMN04489812_2524"/>
<dbReference type="PROSITE" id="PS51257">
    <property type="entry name" value="PROKAR_LIPOPROTEIN"/>
    <property type="match status" value="1"/>
</dbReference>
<proteinExistence type="predicted"/>
<evidence type="ECO:0000313" key="2">
    <source>
        <dbReference type="EMBL" id="SDS63757.1"/>
    </source>
</evidence>
<keyword evidence="3" id="KW-1185">Reference proteome</keyword>
<keyword evidence="1" id="KW-0732">Signal</keyword>
<dbReference type="SUPFAM" id="SSF53850">
    <property type="entry name" value="Periplasmic binding protein-like II"/>
    <property type="match status" value="1"/>
</dbReference>
<dbReference type="PROSITE" id="PS51318">
    <property type="entry name" value="TAT"/>
    <property type="match status" value="1"/>
</dbReference>
<accession>A0A1H1TU71</accession>
<reference evidence="2 3" key="1">
    <citation type="submission" date="2016-10" db="EMBL/GenBank/DDBJ databases">
        <authorList>
            <person name="de Groot N.N."/>
        </authorList>
    </citation>
    <scope>NUCLEOTIDE SEQUENCE [LARGE SCALE GENOMIC DNA]</scope>
    <source>
        <strain evidence="2 3">DSM 21800</strain>
    </source>
</reference>
<dbReference type="InterPro" id="IPR050490">
    <property type="entry name" value="Bact_solute-bd_prot1"/>
</dbReference>
<evidence type="ECO:0000256" key="1">
    <source>
        <dbReference type="SAM" id="SignalP"/>
    </source>
</evidence>
<dbReference type="AlphaFoldDB" id="A0A1H1TU71"/>
<dbReference type="EMBL" id="LT629772">
    <property type="protein sequence ID" value="SDS63757.1"/>
    <property type="molecule type" value="Genomic_DNA"/>
</dbReference>